<dbReference type="PANTHER" id="PTHR43976">
    <property type="entry name" value="SHORT CHAIN DEHYDROGENASE"/>
    <property type="match status" value="1"/>
</dbReference>
<organism evidence="4 5">
    <name type="scientific">Kitasatospora phosalacinea</name>
    <dbReference type="NCBI Taxonomy" id="2065"/>
    <lineage>
        <taxon>Bacteria</taxon>
        <taxon>Bacillati</taxon>
        <taxon>Actinomycetota</taxon>
        <taxon>Actinomycetes</taxon>
        <taxon>Kitasatosporales</taxon>
        <taxon>Streptomycetaceae</taxon>
        <taxon>Kitasatospora</taxon>
    </lineage>
</organism>
<evidence type="ECO:0000256" key="1">
    <source>
        <dbReference type="ARBA" id="ARBA00006484"/>
    </source>
</evidence>
<dbReference type="PRINTS" id="PR00081">
    <property type="entry name" value="GDHRDH"/>
</dbReference>
<sequence length="271" mass="28876">MSKVWFVTGSSRGFGRRYVEAALERGDRVVATARDEESLADLSAVHGDAVLPLRLDVTDRAAVLAAVKRGYEHFGRLDVVVNNAGYGLFGAVEELSEQALRDQLETNLFGALWVTQAVLPYLREQGSGHIVQVSSTGGVAAWPLVGGYHASKWALEGLSESLAQEVAGLGIKVTIVEPGAYATDWGGSSAVQSEPVAAYDEVRGALGAFMATLDFGDPAAAGRALLEVVDSDNPPLRVFFGTQGNEMLPAVYAERLKVWAQWQDLAARAQG</sequence>
<protein>
    <submittedName>
        <fullName evidence="4">SDR family NAD(P)-dependent oxidoreductase</fullName>
    </submittedName>
</protein>
<dbReference type="Proteomes" id="UP001599542">
    <property type="component" value="Unassembled WGS sequence"/>
</dbReference>
<dbReference type="PANTHER" id="PTHR43976:SF16">
    <property type="entry name" value="SHORT-CHAIN DEHYDROGENASE_REDUCTASE FAMILY PROTEIN"/>
    <property type="match status" value="1"/>
</dbReference>
<dbReference type="CDD" id="cd05374">
    <property type="entry name" value="17beta-HSD-like_SDR_c"/>
    <property type="match status" value="1"/>
</dbReference>
<comment type="caution">
    <text evidence="4">The sequence shown here is derived from an EMBL/GenBank/DDBJ whole genome shotgun (WGS) entry which is preliminary data.</text>
</comment>
<evidence type="ECO:0000256" key="3">
    <source>
        <dbReference type="RuleBase" id="RU000363"/>
    </source>
</evidence>
<accession>A0ABW6GT56</accession>
<dbReference type="PRINTS" id="PR00080">
    <property type="entry name" value="SDRFAMILY"/>
</dbReference>
<name>A0ABW6GT56_9ACTN</name>
<dbReference type="RefSeq" id="WP_380320785.1">
    <property type="nucleotide sequence ID" value="NZ_JBHYPW010000012.1"/>
</dbReference>
<dbReference type="InterPro" id="IPR002347">
    <property type="entry name" value="SDR_fam"/>
</dbReference>
<evidence type="ECO:0000256" key="2">
    <source>
        <dbReference type="ARBA" id="ARBA00023002"/>
    </source>
</evidence>
<evidence type="ECO:0000313" key="5">
    <source>
        <dbReference type="Proteomes" id="UP001599542"/>
    </source>
</evidence>
<gene>
    <name evidence="4" type="ORF">ACFW6T_28605</name>
</gene>
<keyword evidence="5" id="KW-1185">Reference proteome</keyword>
<reference evidence="4 5" key="1">
    <citation type="submission" date="2024-09" db="EMBL/GenBank/DDBJ databases">
        <title>The Natural Products Discovery Center: Release of the First 8490 Sequenced Strains for Exploring Actinobacteria Biosynthetic Diversity.</title>
        <authorList>
            <person name="Kalkreuter E."/>
            <person name="Kautsar S.A."/>
            <person name="Yang D."/>
            <person name="Bader C.D."/>
            <person name="Teijaro C.N."/>
            <person name="Fluegel L."/>
            <person name="Davis C.M."/>
            <person name="Simpson J.R."/>
            <person name="Lauterbach L."/>
            <person name="Steele A.D."/>
            <person name="Gui C."/>
            <person name="Meng S."/>
            <person name="Li G."/>
            <person name="Viehrig K."/>
            <person name="Ye F."/>
            <person name="Su P."/>
            <person name="Kiefer A.F."/>
            <person name="Nichols A."/>
            <person name="Cepeda A.J."/>
            <person name="Yan W."/>
            <person name="Fan B."/>
            <person name="Jiang Y."/>
            <person name="Adhikari A."/>
            <person name="Zheng C.-J."/>
            <person name="Schuster L."/>
            <person name="Cowan T.M."/>
            <person name="Smanski M.J."/>
            <person name="Chevrette M.G."/>
            <person name="De Carvalho L.P.S."/>
            <person name="Shen B."/>
        </authorList>
    </citation>
    <scope>NUCLEOTIDE SEQUENCE [LARGE SCALE GENOMIC DNA]</scope>
    <source>
        <strain evidence="4 5">NPDC058753</strain>
    </source>
</reference>
<dbReference type="Gene3D" id="3.40.50.720">
    <property type="entry name" value="NAD(P)-binding Rossmann-like Domain"/>
    <property type="match status" value="1"/>
</dbReference>
<proteinExistence type="inferred from homology"/>
<dbReference type="InterPro" id="IPR036291">
    <property type="entry name" value="NAD(P)-bd_dom_sf"/>
</dbReference>
<dbReference type="EMBL" id="JBHYPX010000072">
    <property type="protein sequence ID" value="MFE1355945.1"/>
    <property type="molecule type" value="Genomic_DNA"/>
</dbReference>
<comment type="similarity">
    <text evidence="1 3">Belongs to the short-chain dehydrogenases/reductases (SDR) family.</text>
</comment>
<dbReference type="InterPro" id="IPR051911">
    <property type="entry name" value="SDR_oxidoreductase"/>
</dbReference>
<dbReference type="NCBIfam" id="NF006114">
    <property type="entry name" value="PRK08263.1"/>
    <property type="match status" value="1"/>
</dbReference>
<evidence type="ECO:0000313" key="4">
    <source>
        <dbReference type="EMBL" id="MFE1355945.1"/>
    </source>
</evidence>
<dbReference type="Pfam" id="PF00106">
    <property type="entry name" value="adh_short"/>
    <property type="match status" value="1"/>
</dbReference>
<dbReference type="SUPFAM" id="SSF51735">
    <property type="entry name" value="NAD(P)-binding Rossmann-fold domains"/>
    <property type="match status" value="1"/>
</dbReference>
<keyword evidence="2" id="KW-0560">Oxidoreductase</keyword>